<evidence type="ECO:0000313" key="2">
    <source>
        <dbReference type="Proteomes" id="UP000789901"/>
    </source>
</evidence>
<dbReference type="EMBL" id="CAJVQB010010155">
    <property type="protein sequence ID" value="CAG8737177.1"/>
    <property type="molecule type" value="Genomic_DNA"/>
</dbReference>
<gene>
    <name evidence="1" type="ORF">GMARGA_LOCUS14991</name>
</gene>
<dbReference type="Proteomes" id="UP000789901">
    <property type="component" value="Unassembled WGS sequence"/>
</dbReference>
<accession>A0ABN7V6I3</accession>
<reference evidence="1 2" key="1">
    <citation type="submission" date="2021-06" db="EMBL/GenBank/DDBJ databases">
        <authorList>
            <person name="Kallberg Y."/>
            <person name="Tangrot J."/>
            <person name="Rosling A."/>
        </authorList>
    </citation>
    <scope>NUCLEOTIDE SEQUENCE [LARGE SCALE GENOMIC DNA]</scope>
    <source>
        <strain evidence="1 2">120-4 pot B 10/14</strain>
    </source>
</reference>
<comment type="caution">
    <text evidence="1">The sequence shown here is derived from an EMBL/GenBank/DDBJ whole genome shotgun (WGS) entry which is preliminary data.</text>
</comment>
<feature type="non-terminal residue" evidence="1">
    <location>
        <position position="364"/>
    </location>
</feature>
<protein>
    <submittedName>
        <fullName evidence="1">45974_t:CDS:1</fullName>
    </submittedName>
</protein>
<keyword evidence="2" id="KW-1185">Reference proteome</keyword>
<proteinExistence type="predicted"/>
<sequence length="364" mass="40882">MVCQTYKNVEQNTIETIYKSHFEAAAFCGKVKGIIKEAKQVAKKYDKAIQADLLEEELPDIFNAPLLAVTCRMASVIQSIESPSHHISTELNIDGNPNVSKITLAKQITHLEKDFILVAKSLGLDQQRNDMPTAVSFLTDGEVYNVDQIVELIKSSEEKKRDDLGKLILLINQLSFFRDKATPPPDTQLIFTDMKIQQAPFLIPPIYPGLKLLSAISQDGPMKFSILLDPVALQETKIHTLTARNHIQKLEEETKRLILSALPTQKRSKLPTSFLHKHPRNKGKNISDSLIREQIVKGSELVVEAKILSNQRIVPVTGANFSIGALVKVLCFALELAYLEIIMFETFKEESEMCYVKASKILKK</sequence>
<evidence type="ECO:0000313" key="1">
    <source>
        <dbReference type="EMBL" id="CAG8737177.1"/>
    </source>
</evidence>
<name>A0ABN7V6I3_GIGMA</name>
<organism evidence="1 2">
    <name type="scientific">Gigaspora margarita</name>
    <dbReference type="NCBI Taxonomy" id="4874"/>
    <lineage>
        <taxon>Eukaryota</taxon>
        <taxon>Fungi</taxon>
        <taxon>Fungi incertae sedis</taxon>
        <taxon>Mucoromycota</taxon>
        <taxon>Glomeromycotina</taxon>
        <taxon>Glomeromycetes</taxon>
        <taxon>Diversisporales</taxon>
        <taxon>Gigasporaceae</taxon>
        <taxon>Gigaspora</taxon>
    </lineage>
</organism>